<name>A0ABY3AX97_PAEPP</name>
<keyword evidence="1" id="KW-0472">Membrane</keyword>
<protein>
    <recommendedName>
        <fullName evidence="4">PepSY domain-containing protein</fullName>
    </recommendedName>
</protein>
<reference evidence="2 3" key="1">
    <citation type="submission" date="2018-03" db="EMBL/GenBank/DDBJ databases">
        <title>Aerobic endospore-forming bacteria genome sequencing and assembly.</title>
        <authorList>
            <person name="Cavalcante D.A."/>
            <person name="Driks A."/>
            <person name="Putonti C."/>
            <person name="De-Souza M.T."/>
        </authorList>
    </citation>
    <scope>NUCLEOTIDE SEQUENCE [LARGE SCALE GENOMIC DNA]</scope>
    <source>
        <strain evidence="2 3">SDF0028</strain>
    </source>
</reference>
<evidence type="ECO:0000313" key="2">
    <source>
        <dbReference type="EMBL" id="TQR46478.1"/>
    </source>
</evidence>
<keyword evidence="3" id="KW-1185">Reference proteome</keyword>
<sequence length="110" mass="12453">MKKVKRSLLVGSSIIVLFIGFFYYIILTTTNPLSEQEFPKTQEKAKTIAVEFFQKEQQLDVVITKVGVTGEIGYKVWVEGHVLTNEDKKISAIVDVATENRYKVISHTTS</sequence>
<comment type="caution">
    <text evidence="2">The sequence shown here is derived from an EMBL/GenBank/DDBJ whole genome shotgun (WGS) entry which is preliminary data.</text>
</comment>
<organism evidence="2 3">
    <name type="scientific">Paenibacillus popilliae</name>
    <name type="common">Bacillus popilliae</name>
    <dbReference type="NCBI Taxonomy" id="78057"/>
    <lineage>
        <taxon>Bacteria</taxon>
        <taxon>Bacillati</taxon>
        <taxon>Bacillota</taxon>
        <taxon>Bacilli</taxon>
        <taxon>Bacillales</taxon>
        <taxon>Paenibacillaceae</taxon>
        <taxon>Paenibacillus</taxon>
    </lineage>
</organism>
<keyword evidence="1" id="KW-1133">Transmembrane helix</keyword>
<evidence type="ECO:0000313" key="3">
    <source>
        <dbReference type="Proteomes" id="UP000316208"/>
    </source>
</evidence>
<proteinExistence type="predicted"/>
<gene>
    <name evidence="2" type="ORF">C7Y44_02080</name>
</gene>
<dbReference type="Proteomes" id="UP000316208">
    <property type="component" value="Unassembled WGS sequence"/>
</dbReference>
<dbReference type="EMBL" id="SADY01000001">
    <property type="protein sequence ID" value="TQR46478.1"/>
    <property type="molecule type" value="Genomic_DNA"/>
</dbReference>
<accession>A0ABY3AX97</accession>
<feature type="transmembrane region" description="Helical" evidence="1">
    <location>
        <begin position="7"/>
        <end position="26"/>
    </location>
</feature>
<keyword evidence="1" id="KW-0812">Transmembrane</keyword>
<evidence type="ECO:0008006" key="4">
    <source>
        <dbReference type="Google" id="ProtNLM"/>
    </source>
</evidence>
<evidence type="ECO:0000256" key="1">
    <source>
        <dbReference type="SAM" id="Phobius"/>
    </source>
</evidence>